<evidence type="ECO:0000313" key="4">
    <source>
        <dbReference type="EMBL" id="MFD2756644.1"/>
    </source>
</evidence>
<dbReference type="EMBL" id="JBHUMV010000013">
    <property type="protein sequence ID" value="MFD2756644.1"/>
    <property type="molecule type" value="Genomic_DNA"/>
</dbReference>
<proteinExistence type="predicted"/>
<organism evidence="4 5">
    <name type="scientific">Comamonas terrae</name>
    <dbReference type="NCBI Taxonomy" id="673548"/>
    <lineage>
        <taxon>Bacteria</taxon>
        <taxon>Pseudomonadati</taxon>
        <taxon>Pseudomonadota</taxon>
        <taxon>Betaproteobacteria</taxon>
        <taxon>Burkholderiales</taxon>
        <taxon>Comamonadaceae</taxon>
        <taxon>Comamonas</taxon>
    </lineage>
</organism>
<dbReference type="RefSeq" id="WP_245633348.1">
    <property type="nucleotide sequence ID" value="NZ_BCNT01000006.1"/>
</dbReference>
<name>A0ABW5UTF9_9BURK</name>
<accession>A0ABW5UTF9</accession>
<feature type="chain" id="PRO_5045222643" evidence="2">
    <location>
        <begin position="35"/>
        <end position="223"/>
    </location>
</feature>
<comment type="caution">
    <text evidence="4">The sequence shown here is derived from an EMBL/GenBank/DDBJ whole genome shotgun (WGS) entry which is preliminary data.</text>
</comment>
<dbReference type="Pfam" id="PF13511">
    <property type="entry name" value="DUF4124"/>
    <property type="match status" value="1"/>
</dbReference>
<dbReference type="Proteomes" id="UP001597463">
    <property type="component" value="Unassembled WGS sequence"/>
</dbReference>
<keyword evidence="5" id="KW-1185">Reference proteome</keyword>
<protein>
    <submittedName>
        <fullName evidence="4">DUF4124 domain-containing protein</fullName>
    </submittedName>
</protein>
<dbReference type="InterPro" id="IPR025392">
    <property type="entry name" value="DUF4124"/>
</dbReference>
<feature type="compositionally biased region" description="Basic and acidic residues" evidence="1">
    <location>
        <begin position="84"/>
        <end position="110"/>
    </location>
</feature>
<reference evidence="5" key="1">
    <citation type="journal article" date="2019" name="Int. J. Syst. Evol. Microbiol.">
        <title>The Global Catalogue of Microorganisms (GCM) 10K type strain sequencing project: providing services to taxonomists for standard genome sequencing and annotation.</title>
        <authorList>
            <consortium name="The Broad Institute Genomics Platform"/>
            <consortium name="The Broad Institute Genome Sequencing Center for Infectious Disease"/>
            <person name="Wu L."/>
            <person name="Ma J."/>
        </authorList>
    </citation>
    <scope>NUCLEOTIDE SEQUENCE [LARGE SCALE GENOMIC DNA]</scope>
    <source>
        <strain evidence="5">TISTR 1906</strain>
    </source>
</reference>
<feature type="region of interest" description="Disordered" evidence="1">
    <location>
        <begin position="81"/>
        <end position="127"/>
    </location>
</feature>
<evidence type="ECO:0000256" key="1">
    <source>
        <dbReference type="SAM" id="MobiDB-lite"/>
    </source>
</evidence>
<evidence type="ECO:0000259" key="3">
    <source>
        <dbReference type="Pfam" id="PF13511"/>
    </source>
</evidence>
<sequence length="223" mass="24301">MSYSSYSPAFAVGMGLRAALLAAGWLFLATAAPAQVLRCTDAKTGEVTYTNGRCISGEASVQVQPASSPEQIARERAQAAAALERSKAEMARDEAQRQEREKREEQERRQQLAAARAGSGGNSPACRQARQRFDAILAETSPDPATWGERSQAAQQQMEMACLGPEAYSQLQQTRALQPNAIHRPQQWGWTRPVPPQPAPPAQIVNCNVFRCYDNRGGVHPVP</sequence>
<feature type="domain" description="DUF4124" evidence="3">
    <location>
        <begin position="25"/>
        <end position="79"/>
    </location>
</feature>
<gene>
    <name evidence="4" type="ORF">ACFSW6_21435</name>
</gene>
<evidence type="ECO:0000313" key="5">
    <source>
        <dbReference type="Proteomes" id="UP001597463"/>
    </source>
</evidence>
<keyword evidence="2" id="KW-0732">Signal</keyword>
<feature type="signal peptide" evidence="2">
    <location>
        <begin position="1"/>
        <end position="34"/>
    </location>
</feature>
<evidence type="ECO:0000256" key="2">
    <source>
        <dbReference type="SAM" id="SignalP"/>
    </source>
</evidence>